<gene>
    <name evidence="3" type="ORF">Tci_843658</name>
</gene>
<name>A0A699QP21_TANCI</name>
<reference evidence="3" key="1">
    <citation type="journal article" date="2019" name="Sci. Rep.">
        <title>Draft genome of Tanacetum cinerariifolium, the natural source of mosquito coil.</title>
        <authorList>
            <person name="Yamashiro T."/>
            <person name="Shiraishi A."/>
            <person name="Satake H."/>
            <person name="Nakayama K."/>
        </authorList>
    </citation>
    <scope>NUCLEOTIDE SEQUENCE</scope>
</reference>
<dbReference type="EMBL" id="BKCJ011034425">
    <property type="protein sequence ID" value="GFC71688.1"/>
    <property type="molecule type" value="Genomic_DNA"/>
</dbReference>
<sequence>QEHVIEEIATEVVPLTPTSPLSPVIPSTPPHQTPSPPQPQAAEGSSYLVQQVLDKCSALVLRVKGLENANAAQQLEIIKLKARVKKLERLNKVNSSKLRRLKKFDTSQRVESSKDEENVFNQGRISVDMDQDERVELVVDQEKSAEVEGRQADTQAEIYNIDFDHSSKVLSMQEDTEVQEAVEVVTTAKLITEVVTAAATQVVAASTSIPAAKPKVLKIVAAPAVSTRRRKRVVIRDPEEELHIDTPAETPTVKDKGKRILIEDPKPMKKKDQIEMDAEYAKKLQEELEKEHEEAYK</sequence>
<evidence type="ECO:0000256" key="1">
    <source>
        <dbReference type="SAM" id="Coils"/>
    </source>
</evidence>
<keyword evidence="1" id="KW-0175">Coiled coil</keyword>
<feature type="compositionally biased region" description="Pro residues" evidence="2">
    <location>
        <begin position="26"/>
        <end position="39"/>
    </location>
</feature>
<proteinExistence type="predicted"/>
<accession>A0A699QP21</accession>
<comment type="caution">
    <text evidence="3">The sequence shown here is derived from an EMBL/GenBank/DDBJ whole genome shotgun (WGS) entry which is preliminary data.</text>
</comment>
<evidence type="ECO:0000313" key="3">
    <source>
        <dbReference type="EMBL" id="GFC71688.1"/>
    </source>
</evidence>
<feature type="non-terminal residue" evidence="3">
    <location>
        <position position="297"/>
    </location>
</feature>
<dbReference type="AlphaFoldDB" id="A0A699QP21"/>
<protein>
    <submittedName>
        <fullName evidence="3">Uncharacterized protein</fullName>
    </submittedName>
</protein>
<feature type="region of interest" description="Disordered" evidence="2">
    <location>
        <begin position="9"/>
        <end position="45"/>
    </location>
</feature>
<feature type="coiled-coil region" evidence="1">
    <location>
        <begin position="63"/>
        <end position="90"/>
    </location>
</feature>
<feature type="region of interest" description="Disordered" evidence="2">
    <location>
        <begin position="247"/>
        <end position="274"/>
    </location>
</feature>
<feature type="non-terminal residue" evidence="3">
    <location>
        <position position="1"/>
    </location>
</feature>
<organism evidence="3">
    <name type="scientific">Tanacetum cinerariifolium</name>
    <name type="common">Dalmatian daisy</name>
    <name type="synonym">Chrysanthemum cinerariifolium</name>
    <dbReference type="NCBI Taxonomy" id="118510"/>
    <lineage>
        <taxon>Eukaryota</taxon>
        <taxon>Viridiplantae</taxon>
        <taxon>Streptophyta</taxon>
        <taxon>Embryophyta</taxon>
        <taxon>Tracheophyta</taxon>
        <taxon>Spermatophyta</taxon>
        <taxon>Magnoliopsida</taxon>
        <taxon>eudicotyledons</taxon>
        <taxon>Gunneridae</taxon>
        <taxon>Pentapetalae</taxon>
        <taxon>asterids</taxon>
        <taxon>campanulids</taxon>
        <taxon>Asterales</taxon>
        <taxon>Asteraceae</taxon>
        <taxon>Asteroideae</taxon>
        <taxon>Anthemideae</taxon>
        <taxon>Anthemidinae</taxon>
        <taxon>Tanacetum</taxon>
    </lineage>
</organism>
<evidence type="ECO:0000256" key="2">
    <source>
        <dbReference type="SAM" id="MobiDB-lite"/>
    </source>
</evidence>